<dbReference type="AlphaFoldDB" id="A0A822D589"/>
<feature type="region of interest" description="Disordered" evidence="1">
    <location>
        <begin position="54"/>
        <end position="84"/>
    </location>
</feature>
<protein>
    <submittedName>
        <fullName evidence="2">Uncharacterized protein</fullName>
    </submittedName>
</protein>
<dbReference type="EMBL" id="CAJOBR010055183">
    <property type="protein sequence ID" value="CAF5059974.1"/>
    <property type="molecule type" value="Genomic_DNA"/>
</dbReference>
<sequence length="84" mass="10125">MPTNISDIRQRQHDIFKREVNSAIEQQQQQQPFDYAKYRRDTEQQQRILAQHLRQKHIEQKHKSQQTYTGPPPPGHPSEAEFYL</sequence>
<proteinExistence type="predicted"/>
<accession>A0A822D589</accession>
<name>A0A822D589_9BILA</name>
<evidence type="ECO:0000313" key="2">
    <source>
        <dbReference type="EMBL" id="CAF5059974.1"/>
    </source>
</evidence>
<reference evidence="2" key="1">
    <citation type="submission" date="2021-02" db="EMBL/GenBank/DDBJ databases">
        <authorList>
            <person name="Nowell W R."/>
        </authorList>
    </citation>
    <scope>NUCLEOTIDE SEQUENCE</scope>
</reference>
<gene>
    <name evidence="2" type="ORF">QYT958_LOCUS42596</name>
</gene>
<evidence type="ECO:0000313" key="3">
    <source>
        <dbReference type="Proteomes" id="UP000663848"/>
    </source>
</evidence>
<feature type="non-terminal residue" evidence="2">
    <location>
        <position position="84"/>
    </location>
</feature>
<comment type="caution">
    <text evidence="2">The sequence shown here is derived from an EMBL/GenBank/DDBJ whole genome shotgun (WGS) entry which is preliminary data.</text>
</comment>
<dbReference type="Proteomes" id="UP000663848">
    <property type="component" value="Unassembled WGS sequence"/>
</dbReference>
<evidence type="ECO:0000256" key="1">
    <source>
        <dbReference type="SAM" id="MobiDB-lite"/>
    </source>
</evidence>
<organism evidence="2 3">
    <name type="scientific">Rotaria socialis</name>
    <dbReference type="NCBI Taxonomy" id="392032"/>
    <lineage>
        <taxon>Eukaryota</taxon>
        <taxon>Metazoa</taxon>
        <taxon>Spiralia</taxon>
        <taxon>Gnathifera</taxon>
        <taxon>Rotifera</taxon>
        <taxon>Eurotatoria</taxon>
        <taxon>Bdelloidea</taxon>
        <taxon>Philodinida</taxon>
        <taxon>Philodinidae</taxon>
        <taxon>Rotaria</taxon>
    </lineage>
</organism>